<sequence length="73" mass="7862">MQVGATSALMPTANLSAEQAGRDEGLDLLLALDDMALAQQQLAVRIIDIPRQGFPYHDVRHGDAPLIHACALR</sequence>
<comment type="caution">
    <text evidence="1">The sequence shown here is derived from an EMBL/GenBank/DDBJ whole genome shotgun (WGS) entry which is preliminary data.</text>
</comment>
<dbReference type="AlphaFoldDB" id="A0A254T9H8"/>
<keyword evidence="2" id="KW-1185">Reference proteome</keyword>
<organism evidence="1 2">
    <name type="scientific">Noviherbaspirillum denitrificans</name>
    <dbReference type="NCBI Taxonomy" id="1968433"/>
    <lineage>
        <taxon>Bacteria</taxon>
        <taxon>Pseudomonadati</taxon>
        <taxon>Pseudomonadota</taxon>
        <taxon>Betaproteobacteria</taxon>
        <taxon>Burkholderiales</taxon>
        <taxon>Oxalobacteraceae</taxon>
        <taxon>Noviherbaspirillum</taxon>
    </lineage>
</organism>
<protein>
    <submittedName>
        <fullName evidence="1">Uncharacterized protein</fullName>
    </submittedName>
</protein>
<reference evidence="1 2" key="1">
    <citation type="submission" date="2016-02" db="EMBL/GenBank/DDBJ databases">
        <authorList>
            <person name="Wen L."/>
            <person name="He K."/>
            <person name="Yang H."/>
        </authorList>
    </citation>
    <scope>NUCLEOTIDE SEQUENCE [LARGE SCALE GENOMIC DNA]</scope>
    <source>
        <strain evidence="1 2">TSA40</strain>
    </source>
</reference>
<name>A0A254T9H8_9BURK</name>
<evidence type="ECO:0000313" key="2">
    <source>
        <dbReference type="Proteomes" id="UP000197535"/>
    </source>
</evidence>
<dbReference type="EMBL" id="LSTO01000001">
    <property type="protein sequence ID" value="OWW19284.1"/>
    <property type="molecule type" value="Genomic_DNA"/>
</dbReference>
<evidence type="ECO:0000313" key="1">
    <source>
        <dbReference type="EMBL" id="OWW19284.1"/>
    </source>
</evidence>
<proteinExistence type="predicted"/>
<dbReference type="Proteomes" id="UP000197535">
    <property type="component" value="Unassembled WGS sequence"/>
</dbReference>
<accession>A0A254T9H8</accession>
<gene>
    <name evidence="1" type="ORF">AYR66_07005</name>
</gene>